<reference evidence="3" key="1">
    <citation type="submission" date="2023-01" db="EMBL/GenBank/DDBJ databases">
        <title>Key to firefly adult light organ development and bioluminescence: homeobox transcription factors regulate luciferase expression and transportation to peroxisome.</title>
        <authorList>
            <person name="Fu X."/>
        </authorList>
    </citation>
    <scope>NUCLEOTIDE SEQUENCE [LARGE SCALE GENOMIC DNA]</scope>
</reference>
<comment type="caution">
    <text evidence="2">The sequence shown here is derived from an EMBL/GenBank/DDBJ whole genome shotgun (WGS) entry which is preliminary data.</text>
</comment>
<dbReference type="Gene3D" id="1.10.238.20">
    <property type="entry name" value="Pheromone/general odorant binding protein domain"/>
    <property type="match status" value="1"/>
</dbReference>
<sequence>MVATNAVAINENSMANDAAVATTSKEGEQARDEPSASTSFEYLLLSAVRQAPRPEQQKKSKVCPGSELLTSEEALDRLKERLKKPQQVKETGQSKPAKRIRKKPSISSSSEDIEPESPPYMDSDNSGEFWREFEDGNMNNTEDVDQTLIVLFAASAVAYEKDVHFMILDVVDRCIEKYNLNHDETITLYKKIPSPIDNPSFLKFFECFLRDTNIYDNGEVQHARIKALFPYLVISESDHNFERAKEASKSVPDSCFQIPTTESFVIDVIQIRNCAYSSTLH</sequence>
<dbReference type="Proteomes" id="UP001353858">
    <property type="component" value="Unassembled WGS sequence"/>
</dbReference>
<dbReference type="EMBL" id="JARPUR010000001">
    <property type="protein sequence ID" value="KAK4885352.1"/>
    <property type="molecule type" value="Genomic_DNA"/>
</dbReference>
<evidence type="ECO:0000313" key="2">
    <source>
        <dbReference type="EMBL" id="KAK4885352.1"/>
    </source>
</evidence>
<gene>
    <name evidence="2" type="ORF">RN001_001623</name>
</gene>
<feature type="region of interest" description="Disordered" evidence="1">
    <location>
        <begin position="1"/>
        <end position="125"/>
    </location>
</feature>
<accession>A0AAN7Q7Z3</accession>
<feature type="compositionally biased region" description="Basic and acidic residues" evidence="1">
    <location>
        <begin position="25"/>
        <end position="34"/>
    </location>
</feature>
<dbReference type="AlphaFoldDB" id="A0AAN7Q7Z3"/>
<organism evidence="2 3">
    <name type="scientific">Aquatica leii</name>
    <dbReference type="NCBI Taxonomy" id="1421715"/>
    <lineage>
        <taxon>Eukaryota</taxon>
        <taxon>Metazoa</taxon>
        <taxon>Ecdysozoa</taxon>
        <taxon>Arthropoda</taxon>
        <taxon>Hexapoda</taxon>
        <taxon>Insecta</taxon>
        <taxon>Pterygota</taxon>
        <taxon>Neoptera</taxon>
        <taxon>Endopterygota</taxon>
        <taxon>Coleoptera</taxon>
        <taxon>Polyphaga</taxon>
        <taxon>Elateriformia</taxon>
        <taxon>Elateroidea</taxon>
        <taxon>Lampyridae</taxon>
        <taxon>Luciolinae</taxon>
        <taxon>Aquatica</taxon>
    </lineage>
</organism>
<keyword evidence="3" id="KW-1185">Reference proteome</keyword>
<proteinExistence type="predicted"/>
<evidence type="ECO:0000313" key="3">
    <source>
        <dbReference type="Proteomes" id="UP001353858"/>
    </source>
</evidence>
<evidence type="ECO:0000256" key="1">
    <source>
        <dbReference type="SAM" id="MobiDB-lite"/>
    </source>
</evidence>
<dbReference type="GO" id="GO:0005549">
    <property type="term" value="F:odorant binding"/>
    <property type="evidence" value="ECO:0007669"/>
    <property type="project" value="InterPro"/>
</dbReference>
<dbReference type="CDD" id="cd23992">
    <property type="entry name" value="PBP_GOBP"/>
    <property type="match status" value="1"/>
</dbReference>
<name>A0AAN7Q7Z3_9COLE</name>
<dbReference type="SUPFAM" id="SSF47565">
    <property type="entry name" value="Insect pheromone/odorant-binding proteins"/>
    <property type="match status" value="1"/>
</dbReference>
<protein>
    <submittedName>
        <fullName evidence="2">Uncharacterized protein</fullName>
    </submittedName>
</protein>
<dbReference type="InterPro" id="IPR006170">
    <property type="entry name" value="PBP/GOBP"/>
</dbReference>
<dbReference type="InterPro" id="IPR036728">
    <property type="entry name" value="PBP_GOBP_sf"/>
</dbReference>
<dbReference type="Pfam" id="PF01395">
    <property type="entry name" value="PBP_GOBP"/>
    <property type="match status" value="1"/>
</dbReference>